<feature type="domain" description="NADAR" evidence="4">
    <location>
        <begin position="20"/>
        <end position="164"/>
    </location>
</feature>
<evidence type="ECO:0000259" key="4">
    <source>
        <dbReference type="Pfam" id="PF08719"/>
    </source>
</evidence>
<dbReference type="Pfam" id="PF08719">
    <property type="entry name" value="NADAR"/>
    <property type="match status" value="1"/>
</dbReference>
<dbReference type="SUPFAM" id="SSF143990">
    <property type="entry name" value="YbiA-like"/>
    <property type="match status" value="1"/>
</dbReference>
<comment type="catalytic activity">
    <reaction evidence="1">
        <text>5-amino-6-(5-phospho-D-ribosylamino)uracil + H2O = 5,6-diaminouracil + D-ribose 5-phosphate</text>
        <dbReference type="Rhea" id="RHEA:55020"/>
        <dbReference type="ChEBI" id="CHEBI:15377"/>
        <dbReference type="ChEBI" id="CHEBI:46252"/>
        <dbReference type="ChEBI" id="CHEBI:58453"/>
        <dbReference type="ChEBI" id="CHEBI:78346"/>
    </reaction>
</comment>
<proteinExistence type="predicted"/>
<organism evidence="5 6">
    <name type="scientific">Spirosoma endophyticum</name>
    <dbReference type="NCBI Taxonomy" id="662367"/>
    <lineage>
        <taxon>Bacteria</taxon>
        <taxon>Pseudomonadati</taxon>
        <taxon>Bacteroidota</taxon>
        <taxon>Cytophagia</taxon>
        <taxon>Cytophagales</taxon>
        <taxon>Cytophagaceae</taxon>
        <taxon>Spirosoma</taxon>
    </lineage>
</organism>
<dbReference type="OrthoDB" id="67297at2"/>
<dbReference type="AlphaFoldDB" id="A0A1I2BBD9"/>
<dbReference type="InterPro" id="IPR012816">
    <property type="entry name" value="NADAR"/>
</dbReference>
<dbReference type="InterPro" id="IPR037238">
    <property type="entry name" value="YbiA-like_sf"/>
</dbReference>
<dbReference type="RefSeq" id="WP_093831865.1">
    <property type="nucleotide sequence ID" value="NZ_FOLQ01000015.1"/>
</dbReference>
<dbReference type="EMBL" id="FOLQ01000015">
    <property type="protein sequence ID" value="SFE53198.1"/>
    <property type="molecule type" value="Genomic_DNA"/>
</dbReference>
<comment type="catalytic activity">
    <reaction evidence="2">
        <text>2,5-diamino-6-hydroxy-4-(5-phosphoribosylamino)-pyrimidine + H2O = 2,5,6-triamino-4-hydroxypyrimidine + D-ribose 5-phosphate</text>
        <dbReference type="Rhea" id="RHEA:23436"/>
        <dbReference type="ChEBI" id="CHEBI:15377"/>
        <dbReference type="ChEBI" id="CHEBI:58614"/>
        <dbReference type="ChEBI" id="CHEBI:78346"/>
        <dbReference type="ChEBI" id="CHEBI:137796"/>
    </reaction>
</comment>
<dbReference type="NCBIfam" id="TIGR02464">
    <property type="entry name" value="ribofla_fusion"/>
    <property type="match status" value="1"/>
</dbReference>
<dbReference type="Gene3D" id="1.10.357.40">
    <property type="entry name" value="YbiA-like"/>
    <property type="match status" value="1"/>
</dbReference>
<dbReference type="STRING" id="662367.SAMN05216167_11544"/>
<protein>
    <recommendedName>
        <fullName evidence="4">NADAR domain-containing protein</fullName>
    </recommendedName>
</protein>
<dbReference type="Proteomes" id="UP000198598">
    <property type="component" value="Unassembled WGS sequence"/>
</dbReference>
<evidence type="ECO:0000256" key="1">
    <source>
        <dbReference type="ARBA" id="ARBA00000022"/>
    </source>
</evidence>
<gene>
    <name evidence="5" type="ORF">SAMN05216167_11544</name>
</gene>
<sequence length="279" mass="32643">METSRKHEGKLYYADECCVFRKTKELYGGLSNMASGFPLIVNGVHILSSEALYQACRFPDRLDIQEKIIKERSPMTAKMISKPFREHTRDEWDSIRIKIMRWCLRVKLAQNFIEFGRLLETTQDKPIVEDSKKDDFWGAIRDKENPNILYGVNALGRLLMELRQFYNQNRYSYEIFVVEPLNIANFDLYGHPILRIDERLKFLSFIKKHLCIDENNNNINIKNNTSVVNKKQAEAKVELNTINAVSEKSKKPKPKKNTNTNIKNKKIATNKTPQLFSDY</sequence>
<evidence type="ECO:0000313" key="6">
    <source>
        <dbReference type="Proteomes" id="UP000198598"/>
    </source>
</evidence>
<dbReference type="CDD" id="cd15457">
    <property type="entry name" value="NADAR"/>
    <property type="match status" value="1"/>
</dbReference>
<accession>A0A1I2BBD9</accession>
<evidence type="ECO:0000313" key="5">
    <source>
        <dbReference type="EMBL" id="SFE53198.1"/>
    </source>
</evidence>
<keyword evidence="6" id="KW-1185">Reference proteome</keyword>
<evidence type="ECO:0000256" key="3">
    <source>
        <dbReference type="SAM" id="MobiDB-lite"/>
    </source>
</evidence>
<evidence type="ECO:0000256" key="2">
    <source>
        <dbReference type="ARBA" id="ARBA00000751"/>
    </source>
</evidence>
<reference evidence="5 6" key="1">
    <citation type="submission" date="2016-10" db="EMBL/GenBank/DDBJ databases">
        <authorList>
            <person name="de Groot N.N."/>
        </authorList>
    </citation>
    <scope>NUCLEOTIDE SEQUENCE [LARGE SCALE GENOMIC DNA]</scope>
    <source>
        <strain evidence="5 6">DSM 26130</strain>
    </source>
</reference>
<name>A0A1I2BBD9_9BACT</name>
<feature type="region of interest" description="Disordered" evidence="3">
    <location>
        <begin position="244"/>
        <end position="279"/>
    </location>
</feature>